<evidence type="ECO:0000313" key="3">
    <source>
        <dbReference type="Proteomes" id="UP000295710"/>
    </source>
</evidence>
<dbReference type="GO" id="GO:0006352">
    <property type="term" value="P:DNA-templated transcription initiation"/>
    <property type="evidence" value="ECO:0007669"/>
    <property type="project" value="InterPro"/>
</dbReference>
<dbReference type="AlphaFoldDB" id="A0A4R4FC88"/>
<organism evidence="2 3">
    <name type="scientific">Extibacter muris</name>
    <dbReference type="NCBI Taxonomy" id="1796622"/>
    <lineage>
        <taxon>Bacteria</taxon>
        <taxon>Bacillati</taxon>
        <taxon>Bacillota</taxon>
        <taxon>Clostridia</taxon>
        <taxon>Lachnospirales</taxon>
        <taxon>Lachnospiraceae</taxon>
        <taxon>Extibacter</taxon>
    </lineage>
</organism>
<dbReference type="Proteomes" id="UP000295710">
    <property type="component" value="Unassembled WGS sequence"/>
</dbReference>
<evidence type="ECO:0000259" key="1">
    <source>
        <dbReference type="Pfam" id="PF08281"/>
    </source>
</evidence>
<name>A0A4R4FC88_9FIRM</name>
<dbReference type="GO" id="GO:0003677">
    <property type="term" value="F:DNA binding"/>
    <property type="evidence" value="ECO:0007669"/>
    <property type="project" value="InterPro"/>
</dbReference>
<dbReference type="InterPro" id="IPR036388">
    <property type="entry name" value="WH-like_DNA-bd_sf"/>
</dbReference>
<dbReference type="EMBL" id="SMMX01000014">
    <property type="protein sequence ID" value="TDA20891.1"/>
    <property type="molecule type" value="Genomic_DNA"/>
</dbReference>
<protein>
    <submittedName>
        <fullName evidence="2">Sigma-70 family RNA polymerase sigma factor</fullName>
    </submittedName>
</protein>
<dbReference type="Pfam" id="PF08281">
    <property type="entry name" value="Sigma70_r4_2"/>
    <property type="match status" value="1"/>
</dbReference>
<evidence type="ECO:0000313" key="2">
    <source>
        <dbReference type="EMBL" id="TDA20891.1"/>
    </source>
</evidence>
<dbReference type="GO" id="GO:0016987">
    <property type="term" value="F:sigma factor activity"/>
    <property type="evidence" value="ECO:0007669"/>
    <property type="project" value="InterPro"/>
</dbReference>
<accession>A0A4R4FC88</accession>
<dbReference type="InterPro" id="IPR013324">
    <property type="entry name" value="RNA_pol_sigma_r3/r4-like"/>
</dbReference>
<feature type="domain" description="RNA polymerase sigma factor 70 region 4 type 2" evidence="1">
    <location>
        <begin position="84"/>
        <end position="125"/>
    </location>
</feature>
<dbReference type="SUPFAM" id="SSF88659">
    <property type="entry name" value="Sigma3 and sigma4 domains of RNA polymerase sigma factors"/>
    <property type="match status" value="1"/>
</dbReference>
<proteinExistence type="predicted"/>
<keyword evidence="3" id="KW-1185">Reference proteome</keyword>
<dbReference type="InterPro" id="IPR013249">
    <property type="entry name" value="RNA_pol_sigma70_r4_t2"/>
</dbReference>
<sequence length="126" mass="14801">MRYSEQFMEHIEYAFAAFCKVVLGNAAISAYRDFGRKQKREVSLDYLMSETPFEPFTTDNYFEQYDKPTVFGAKEQKIIVASKRLADALLKLPEQRRAVLLMYFFLGYSERKIGNEYGRSRSTVNY</sequence>
<dbReference type="Gene3D" id="1.10.10.10">
    <property type="entry name" value="Winged helix-like DNA-binding domain superfamily/Winged helix DNA-binding domain"/>
    <property type="match status" value="1"/>
</dbReference>
<comment type="caution">
    <text evidence="2">The sequence shown here is derived from an EMBL/GenBank/DDBJ whole genome shotgun (WGS) entry which is preliminary data.</text>
</comment>
<reference evidence="2 3" key="1">
    <citation type="journal article" date="2016" name="Nat. Microbiol.">
        <title>The Mouse Intestinal Bacterial Collection (miBC) provides host-specific insight into cultured diversity and functional potential of the gut microbiota.</title>
        <authorList>
            <person name="Lagkouvardos I."/>
            <person name="Pukall R."/>
            <person name="Abt B."/>
            <person name="Foesel B.U."/>
            <person name="Meier-Kolthoff J.P."/>
            <person name="Kumar N."/>
            <person name="Bresciani A."/>
            <person name="Martinez I."/>
            <person name="Just S."/>
            <person name="Ziegler C."/>
            <person name="Brugiroux S."/>
            <person name="Garzetti D."/>
            <person name="Wenning M."/>
            <person name="Bui T.P."/>
            <person name="Wang J."/>
            <person name="Hugenholtz F."/>
            <person name="Plugge C.M."/>
            <person name="Peterson D.A."/>
            <person name="Hornef M.W."/>
            <person name="Baines J.F."/>
            <person name="Smidt H."/>
            <person name="Walter J."/>
            <person name="Kristiansen K."/>
            <person name="Nielsen H.B."/>
            <person name="Haller D."/>
            <person name="Overmann J."/>
            <person name="Stecher B."/>
            <person name="Clavel T."/>
        </authorList>
    </citation>
    <scope>NUCLEOTIDE SEQUENCE [LARGE SCALE GENOMIC DNA]</scope>
    <source>
        <strain evidence="2 3">DSM 28560</strain>
    </source>
</reference>
<gene>
    <name evidence="2" type="ORF">E1963_14885</name>
</gene>